<name>X1DSJ7_9ZZZZ</name>
<dbReference type="EMBL" id="BART01042437">
    <property type="protein sequence ID" value="GAH23142.1"/>
    <property type="molecule type" value="Genomic_DNA"/>
</dbReference>
<sequence length="31" mass="3948">NKNYILNKKYLEKYKKKLYKKVKTKINKHHL</sequence>
<feature type="non-terminal residue" evidence="1">
    <location>
        <position position="1"/>
    </location>
</feature>
<feature type="non-terminal residue" evidence="1">
    <location>
        <position position="31"/>
    </location>
</feature>
<organism evidence="1">
    <name type="scientific">marine sediment metagenome</name>
    <dbReference type="NCBI Taxonomy" id="412755"/>
    <lineage>
        <taxon>unclassified sequences</taxon>
        <taxon>metagenomes</taxon>
        <taxon>ecological metagenomes</taxon>
    </lineage>
</organism>
<gene>
    <name evidence="1" type="ORF">S01H4_67446</name>
</gene>
<dbReference type="AlphaFoldDB" id="X1DSJ7"/>
<reference evidence="1" key="1">
    <citation type="journal article" date="2014" name="Front. Microbiol.">
        <title>High frequency of phylogenetically diverse reductive dehalogenase-homologous genes in deep subseafloor sedimentary metagenomes.</title>
        <authorList>
            <person name="Kawai M."/>
            <person name="Futagami T."/>
            <person name="Toyoda A."/>
            <person name="Takaki Y."/>
            <person name="Nishi S."/>
            <person name="Hori S."/>
            <person name="Arai W."/>
            <person name="Tsubouchi T."/>
            <person name="Morono Y."/>
            <person name="Uchiyama I."/>
            <person name="Ito T."/>
            <person name="Fujiyama A."/>
            <person name="Inagaki F."/>
            <person name="Takami H."/>
        </authorList>
    </citation>
    <scope>NUCLEOTIDE SEQUENCE</scope>
    <source>
        <strain evidence="1">Expedition CK06-06</strain>
    </source>
</reference>
<proteinExistence type="predicted"/>
<accession>X1DSJ7</accession>
<evidence type="ECO:0000313" key="1">
    <source>
        <dbReference type="EMBL" id="GAH23142.1"/>
    </source>
</evidence>
<protein>
    <submittedName>
        <fullName evidence="1">Uncharacterized protein</fullName>
    </submittedName>
</protein>
<comment type="caution">
    <text evidence="1">The sequence shown here is derived from an EMBL/GenBank/DDBJ whole genome shotgun (WGS) entry which is preliminary data.</text>
</comment>